<gene>
    <name evidence="2" type="ORF">LY28_01078</name>
</gene>
<protein>
    <submittedName>
        <fullName evidence="2">Putative TIM-barrel fold metal-dependent hydrolase</fullName>
    </submittedName>
</protein>
<evidence type="ECO:0000313" key="2">
    <source>
        <dbReference type="EMBL" id="PYG88724.1"/>
    </source>
</evidence>
<dbReference type="GO" id="GO:0016787">
    <property type="term" value="F:hydrolase activity"/>
    <property type="evidence" value="ECO:0007669"/>
    <property type="project" value="UniProtKB-KW"/>
</dbReference>
<dbReference type="InterPro" id="IPR006680">
    <property type="entry name" value="Amidohydro-rel"/>
</dbReference>
<comment type="caution">
    <text evidence="2">The sequence shown here is derived from an EMBL/GenBank/DDBJ whole genome shotgun (WGS) entry which is preliminary data.</text>
</comment>
<dbReference type="InterPro" id="IPR032466">
    <property type="entry name" value="Metal_Hydrolase"/>
</dbReference>
<keyword evidence="3" id="KW-1185">Reference proteome</keyword>
<dbReference type="Pfam" id="PF04909">
    <property type="entry name" value="Amidohydro_2"/>
    <property type="match status" value="1"/>
</dbReference>
<evidence type="ECO:0000259" key="1">
    <source>
        <dbReference type="Pfam" id="PF04909"/>
    </source>
</evidence>
<dbReference type="Proteomes" id="UP000248132">
    <property type="component" value="Unassembled WGS sequence"/>
</dbReference>
<dbReference type="SUPFAM" id="SSF51556">
    <property type="entry name" value="Metallo-dependent hydrolases"/>
    <property type="match status" value="1"/>
</dbReference>
<keyword evidence="2" id="KW-0378">Hydrolase</keyword>
<feature type="domain" description="Amidohydrolase-related" evidence="1">
    <location>
        <begin position="66"/>
        <end position="269"/>
    </location>
</feature>
<dbReference type="RefSeq" id="WP_110461147.1">
    <property type="nucleotide sequence ID" value="NZ_QKMR01000005.1"/>
</dbReference>
<accession>A0A318Y067</accession>
<organism evidence="2 3">
    <name type="scientific">Ruminiclostridium sufflavum DSM 19573</name>
    <dbReference type="NCBI Taxonomy" id="1121337"/>
    <lineage>
        <taxon>Bacteria</taxon>
        <taxon>Bacillati</taxon>
        <taxon>Bacillota</taxon>
        <taxon>Clostridia</taxon>
        <taxon>Eubacteriales</taxon>
        <taxon>Oscillospiraceae</taxon>
        <taxon>Ruminiclostridium</taxon>
    </lineage>
</organism>
<dbReference type="OrthoDB" id="9771932at2"/>
<dbReference type="EMBL" id="QKMR01000005">
    <property type="protein sequence ID" value="PYG88724.1"/>
    <property type="molecule type" value="Genomic_DNA"/>
</dbReference>
<sequence length="283" mass="32273">MLDGHIHIFNKTIDKAGLAEKFSEAGINGGIILSLPPETMNFGYFGQKERLDNLLECKEAGSNLYPFYWINPIEKDALEQVKLAEEYGVRGFKIICNNFYPDDKKAFRVFEAIAGINRPILFHSGILWDGAVSSQYNRPAGFEALLQIDGLKFSLAHASWPWIDECIALYGKIQNAYSRRPDLSVEMFIDITPGTPPIYREELLTKLFKVGYDVQNNIIFGSDCNLDNYNSKWTKDWVKRDNEIYDKLSIGTDVKKKVFSENLKRFLGLDKQPVKKNTLLPGI</sequence>
<proteinExistence type="predicted"/>
<name>A0A318Y067_9FIRM</name>
<reference evidence="2 3" key="1">
    <citation type="submission" date="2018-06" db="EMBL/GenBank/DDBJ databases">
        <title>Genomic Encyclopedia of Type Strains, Phase I: the one thousand microbial genomes (KMG-I) project.</title>
        <authorList>
            <person name="Kyrpides N."/>
        </authorList>
    </citation>
    <scope>NUCLEOTIDE SEQUENCE [LARGE SCALE GENOMIC DNA]</scope>
    <source>
        <strain evidence="2 3">DSM 19573</strain>
    </source>
</reference>
<evidence type="ECO:0000313" key="3">
    <source>
        <dbReference type="Proteomes" id="UP000248132"/>
    </source>
</evidence>
<dbReference type="Gene3D" id="3.20.20.140">
    <property type="entry name" value="Metal-dependent hydrolases"/>
    <property type="match status" value="1"/>
</dbReference>
<dbReference type="AlphaFoldDB" id="A0A318Y067"/>